<keyword evidence="2" id="KW-1133">Transmembrane helix</keyword>
<evidence type="ECO:0000313" key="3">
    <source>
        <dbReference type="EMBL" id="PVZ96162.1"/>
    </source>
</evidence>
<evidence type="ECO:0000256" key="2">
    <source>
        <dbReference type="SAM" id="Phobius"/>
    </source>
</evidence>
<accession>A0A2V1HWC0</accession>
<reference evidence="3 4" key="1">
    <citation type="submission" date="2018-05" db="EMBL/GenBank/DDBJ databases">
        <title>Amnibacterium sp. M8JJ-5, whole genome shotgun sequence.</title>
        <authorList>
            <person name="Tuo L."/>
        </authorList>
    </citation>
    <scope>NUCLEOTIDE SEQUENCE [LARGE SCALE GENOMIC DNA]</scope>
    <source>
        <strain evidence="3 4">M8JJ-5</strain>
    </source>
</reference>
<keyword evidence="2" id="KW-0812">Transmembrane</keyword>
<protein>
    <submittedName>
        <fullName evidence="3">Uncharacterized protein</fullName>
    </submittedName>
</protein>
<dbReference type="Proteomes" id="UP000244893">
    <property type="component" value="Unassembled WGS sequence"/>
</dbReference>
<evidence type="ECO:0000313" key="4">
    <source>
        <dbReference type="Proteomes" id="UP000244893"/>
    </source>
</evidence>
<dbReference type="EMBL" id="QEOP01000001">
    <property type="protein sequence ID" value="PVZ96162.1"/>
    <property type="molecule type" value="Genomic_DNA"/>
</dbReference>
<organism evidence="3 4">
    <name type="scientific">Amnibacterium flavum</name>
    <dbReference type="NCBI Taxonomy" id="2173173"/>
    <lineage>
        <taxon>Bacteria</taxon>
        <taxon>Bacillati</taxon>
        <taxon>Actinomycetota</taxon>
        <taxon>Actinomycetes</taxon>
        <taxon>Micrococcales</taxon>
        <taxon>Microbacteriaceae</taxon>
        <taxon>Amnibacterium</taxon>
    </lineage>
</organism>
<feature type="transmembrane region" description="Helical" evidence="2">
    <location>
        <begin position="81"/>
        <end position="102"/>
    </location>
</feature>
<name>A0A2V1HWC0_9MICO</name>
<keyword evidence="4" id="KW-1185">Reference proteome</keyword>
<sequence>MVVAAVARVELRTLSESQNDPFRFVPVGGSDGEGYALDSSRAGSRRITGICKTSAMTVLLGVLRDAIVRDAGSLVLPHLDLLTALALLGGVALAGVCVLAIADRWGRRAALRLALLGAPPVFPRARVAHPVPVPHAMPDAPGRRLPRAPGATLPVV</sequence>
<feature type="region of interest" description="Disordered" evidence="1">
    <location>
        <begin position="133"/>
        <end position="156"/>
    </location>
</feature>
<dbReference type="AlphaFoldDB" id="A0A2V1HWC0"/>
<gene>
    <name evidence="3" type="ORF">DDQ50_06955</name>
</gene>
<proteinExistence type="predicted"/>
<evidence type="ECO:0000256" key="1">
    <source>
        <dbReference type="SAM" id="MobiDB-lite"/>
    </source>
</evidence>
<keyword evidence="2" id="KW-0472">Membrane</keyword>
<comment type="caution">
    <text evidence="3">The sequence shown here is derived from an EMBL/GenBank/DDBJ whole genome shotgun (WGS) entry which is preliminary data.</text>
</comment>